<keyword evidence="2 5" id="KW-0349">Heme</keyword>
<evidence type="ECO:0000313" key="8">
    <source>
        <dbReference type="EMBL" id="KAK8012294.1"/>
    </source>
</evidence>
<dbReference type="PANTHER" id="PTHR24305">
    <property type="entry name" value="CYTOCHROME P450"/>
    <property type="match status" value="1"/>
</dbReference>
<feature type="region of interest" description="Disordered" evidence="6">
    <location>
        <begin position="509"/>
        <end position="622"/>
    </location>
</feature>
<evidence type="ECO:0000256" key="7">
    <source>
        <dbReference type="SAM" id="Phobius"/>
    </source>
</evidence>
<proteinExistence type="inferred from homology"/>
<keyword evidence="5" id="KW-0560">Oxidoreductase</keyword>
<dbReference type="CDD" id="cd11058">
    <property type="entry name" value="CYP60B-like"/>
    <property type="match status" value="1"/>
</dbReference>
<name>A0ABR1RGA5_9PEZI</name>
<keyword evidence="3 5" id="KW-0479">Metal-binding</keyword>
<comment type="similarity">
    <text evidence="5">Belongs to the cytochrome P450 family.</text>
</comment>
<keyword evidence="5" id="KW-0503">Monooxygenase</keyword>
<dbReference type="Gene3D" id="1.10.630.10">
    <property type="entry name" value="Cytochrome P450"/>
    <property type="match status" value="1"/>
</dbReference>
<feature type="compositionally biased region" description="Basic and acidic residues" evidence="6">
    <location>
        <begin position="564"/>
        <end position="622"/>
    </location>
</feature>
<evidence type="ECO:0000256" key="6">
    <source>
        <dbReference type="SAM" id="MobiDB-lite"/>
    </source>
</evidence>
<comment type="caution">
    <text evidence="8">The sequence shown here is derived from an EMBL/GenBank/DDBJ whole genome shotgun (WGS) entry which is preliminary data.</text>
</comment>
<gene>
    <name evidence="8" type="ORF">PG991_009669</name>
</gene>
<evidence type="ECO:0000256" key="3">
    <source>
        <dbReference type="ARBA" id="ARBA00022723"/>
    </source>
</evidence>
<dbReference type="Pfam" id="PF00067">
    <property type="entry name" value="p450"/>
    <property type="match status" value="1"/>
</dbReference>
<evidence type="ECO:0000256" key="2">
    <source>
        <dbReference type="ARBA" id="ARBA00022617"/>
    </source>
</evidence>
<accession>A0ABR1RGA5</accession>
<evidence type="ECO:0000256" key="1">
    <source>
        <dbReference type="ARBA" id="ARBA00001971"/>
    </source>
</evidence>
<dbReference type="PROSITE" id="PS00086">
    <property type="entry name" value="CYTOCHROME_P450"/>
    <property type="match status" value="1"/>
</dbReference>
<evidence type="ECO:0000256" key="4">
    <source>
        <dbReference type="ARBA" id="ARBA00023004"/>
    </source>
</evidence>
<organism evidence="8 9">
    <name type="scientific">Apiospora marii</name>
    <dbReference type="NCBI Taxonomy" id="335849"/>
    <lineage>
        <taxon>Eukaryota</taxon>
        <taxon>Fungi</taxon>
        <taxon>Dikarya</taxon>
        <taxon>Ascomycota</taxon>
        <taxon>Pezizomycotina</taxon>
        <taxon>Sordariomycetes</taxon>
        <taxon>Xylariomycetidae</taxon>
        <taxon>Amphisphaeriales</taxon>
        <taxon>Apiosporaceae</taxon>
        <taxon>Apiospora</taxon>
    </lineage>
</organism>
<comment type="cofactor">
    <cofactor evidence="1">
        <name>heme</name>
        <dbReference type="ChEBI" id="CHEBI:30413"/>
    </cofactor>
</comment>
<dbReference type="InterPro" id="IPR001128">
    <property type="entry name" value="Cyt_P450"/>
</dbReference>
<dbReference type="EMBL" id="JAQQWI010000015">
    <property type="protein sequence ID" value="KAK8012294.1"/>
    <property type="molecule type" value="Genomic_DNA"/>
</dbReference>
<reference evidence="8 9" key="1">
    <citation type="submission" date="2023-01" db="EMBL/GenBank/DDBJ databases">
        <title>Analysis of 21 Apiospora genomes using comparative genomics revels a genus with tremendous synthesis potential of carbohydrate active enzymes and secondary metabolites.</title>
        <authorList>
            <person name="Sorensen T."/>
        </authorList>
    </citation>
    <scope>NUCLEOTIDE SEQUENCE [LARGE SCALE GENOMIC DNA]</scope>
    <source>
        <strain evidence="8 9">CBS 20057</strain>
    </source>
</reference>
<dbReference type="SUPFAM" id="SSF48264">
    <property type="entry name" value="Cytochrome P450"/>
    <property type="match status" value="1"/>
</dbReference>
<feature type="transmembrane region" description="Helical" evidence="7">
    <location>
        <begin position="6"/>
        <end position="24"/>
    </location>
</feature>
<dbReference type="PANTHER" id="PTHR24305:SF199">
    <property type="entry name" value="P450, PUTATIVE (EUROFUNG)-RELATED"/>
    <property type="match status" value="1"/>
</dbReference>
<dbReference type="InterPro" id="IPR050121">
    <property type="entry name" value="Cytochrome_P450_monoxygenase"/>
</dbReference>
<keyword evidence="9" id="KW-1185">Reference proteome</keyword>
<keyword evidence="7" id="KW-1133">Transmembrane helix</keyword>
<keyword evidence="7" id="KW-0812">Transmembrane</keyword>
<evidence type="ECO:0000256" key="5">
    <source>
        <dbReference type="RuleBase" id="RU000461"/>
    </source>
</evidence>
<keyword evidence="7" id="KW-0472">Membrane</keyword>
<dbReference type="InterPro" id="IPR017972">
    <property type="entry name" value="Cyt_P450_CS"/>
</dbReference>
<feature type="compositionally biased region" description="Basic and acidic residues" evidence="6">
    <location>
        <begin position="521"/>
        <end position="534"/>
    </location>
</feature>
<sequence length="640" mass="73313">MSDNSTPLFSWQTLLLVLITYLIIRGCYNVYLHPLANTPGPRSWACSRLPFIWSLLKGTIVHDIERFHRQYGAILRIAPDEVTFASDEAWNDIFQPRPDHQPFLKDPTWWKTQPGMPQSLISAIDPDHHSRIRRTLAPGFTPRALKAQEPILHLYASLLINRLRGIVSEQPRKEATLDIGPWFNFFTFDLFGDLGFGESFDCLQHSRYHPWIRLLFNSVKAASFVASARFYPFLEWLLLKCIPPSLRKMQADHYQQIVDKVDRRLNFELTRPDIMSHVIETNSENQMSPGEVNTTFMVLTTAGSETTATVLTGTLNYLLNNPEKLAALTSEVRLAFQTEQDFTLERLRKLPYLHASILEGLRLCPPIPWVLPRLVPGGGDTVCGKWFPGGTRVSIQAYSINRDPRYFHAPTEFQPERWLPDASTDPSSPFWGDKRQALQPFSMGPRSCMGQHLAWAEMRLVLARLLWEFDLHAVEGRRVRWEDLRTFLLVEKKPVEVRLGLRRAVSETPADFGHPRRHHDTGRNQEGRASESLKCRPPAAQNRPAHGRADEQAQTHNGARHAHPYPDHAHVRAERYHRAEGKREEGTREKAVERGEHDEAGAARDADPGERQDSQPEQCRDEHVERARLVCPVLWGGFGH</sequence>
<dbReference type="PRINTS" id="PR00463">
    <property type="entry name" value="EP450I"/>
</dbReference>
<dbReference type="Proteomes" id="UP001396898">
    <property type="component" value="Unassembled WGS sequence"/>
</dbReference>
<protein>
    <submittedName>
        <fullName evidence="8">Cytochrome P450</fullName>
    </submittedName>
</protein>
<dbReference type="InterPro" id="IPR002401">
    <property type="entry name" value="Cyt_P450_E_grp-I"/>
</dbReference>
<dbReference type="InterPro" id="IPR036396">
    <property type="entry name" value="Cyt_P450_sf"/>
</dbReference>
<dbReference type="PRINTS" id="PR00385">
    <property type="entry name" value="P450"/>
</dbReference>
<evidence type="ECO:0000313" key="9">
    <source>
        <dbReference type="Proteomes" id="UP001396898"/>
    </source>
</evidence>
<keyword evidence="4 5" id="KW-0408">Iron</keyword>